<dbReference type="EMBL" id="CP017269">
    <property type="protein sequence ID" value="AOT71498.1"/>
    <property type="molecule type" value="Genomic_DNA"/>
</dbReference>
<organism evidence="3 4">
    <name type="scientific">Geosporobacter ferrireducens</name>
    <dbReference type="NCBI Taxonomy" id="1424294"/>
    <lineage>
        <taxon>Bacteria</taxon>
        <taxon>Bacillati</taxon>
        <taxon>Bacillota</taxon>
        <taxon>Clostridia</taxon>
        <taxon>Peptostreptococcales</taxon>
        <taxon>Thermotaleaceae</taxon>
        <taxon>Geosporobacter</taxon>
    </lineage>
</organism>
<evidence type="ECO:0000256" key="2">
    <source>
        <dbReference type="SAM" id="SignalP"/>
    </source>
</evidence>
<keyword evidence="1" id="KW-0175">Coiled coil</keyword>
<accession>A0A1D8GKP9</accession>
<dbReference type="RefSeq" id="WP_069979409.1">
    <property type="nucleotide sequence ID" value="NZ_CP017269.1"/>
</dbReference>
<protein>
    <recommendedName>
        <fullName evidence="5">LXG domain-containing protein</fullName>
    </recommendedName>
</protein>
<feature type="coiled-coil region" evidence="1">
    <location>
        <begin position="299"/>
        <end position="333"/>
    </location>
</feature>
<keyword evidence="2" id="KW-0732">Signal</keyword>
<name>A0A1D8GKP9_9FIRM</name>
<gene>
    <name evidence="3" type="ORF">Gferi_19365</name>
</gene>
<feature type="signal peptide" evidence="2">
    <location>
        <begin position="1"/>
        <end position="27"/>
    </location>
</feature>
<evidence type="ECO:0000256" key="1">
    <source>
        <dbReference type="SAM" id="Coils"/>
    </source>
</evidence>
<evidence type="ECO:0008006" key="5">
    <source>
        <dbReference type="Google" id="ProtNLM"/>
    </source>
</evidence>
<dbReference type="KEGG" id="gfe:Gferi_19365"/>
<evidence type="ECO:0000313" key="3">
    <source>
        <dbReference type="EMBL" id="AOT71498.1"/>
    </source>
</evidence>
<keyword evidence="4" id="KW-1185">Reference proteome</keyword>
<reference evidence="3 4" key="1">
    <citation type="submission" date="2016-09" db="EMBL/GenBank/DDBJ databases">
        <title>Genomic analysis reveals versatility of anaerobic energy metabolism of Geosporobacter ferrireducens IRF9 of phylum Firmicutes.</title>
        <authorList>
            <person name="Kim S.-J."/>
        </authorList>
    </citation>
    <scope>NUCLEOTIDE SEQUENCE [LARGE SCALE GENOMIC DNA]</scope>
    <source>
        <strain evidence="3 4">IRF9</strain>
    </source>
</reference>
<dbReference type="Proteomes" id="UP000095743">
    <property type="component" value="Chromosome"/>
</dbReference>
<proteinExistence type="predicted"/>
<feature type="chain" id="PRO_5039726799" description="LXG domain-containing protein" evidence="2">
    <location>
        <begin position="28"/>
        <end position="579"/>
    </location>
</feature>
<dbReference type="OrthoDB" id="2078728at2"/>
<evidence type="ECO:0000313" key="4">
    <source>
        <dbReference type="Proteomes" id="UP000095743"/>
    </source>
</evidence>
<dbReference type="AlphaFoldDB" id="A0A1D8GKP9"/>
<sequence>MQNLLRKRVFMILSVVICFSNSFIVSFGENADYEKGVTGKRIQMASADSSKELTREEKYNKTYGEYITILMGFYNAFVELKKTAEAGSEESISGKCYSLMTSVDKTLAEASNNLEPEPKYAYSKTYLTDSYRNLKNAINNLDMYDLYIVINDLNAANDTMKKIDEDIKKYNENYTEAFNYFSMVKGGKTVPSNLNETEQAFYNYLKGHHQALNDIYKNLNSAYEMVKENENPTELMKETFSKLNGISFQNLKTQKNRNVMIILNELTNLGNEALIELESYFIDVISASTSSDDKFVSALDSYKTKLNELNTVFAKIESEAKDINKNVAQTVREIQEKDYEEAKALGYSTIEEYYQALIAANQHGYDTVSEYNAALQDAKNKGFNSVEAYKETNGIQTLEDLEKYLNKHFSELETPQGEWFFKFHVSAIAAYDKNGKKISPYDFLVNTDWFNQSPGSIDDAVNLTAEQKQQTKDMLRDFQKKVADIAINAFPNKKIQGGFYTVSTYSKSTLTELRKAKSFEEFSSVLRQTDSRDASKITEYTSFSFLTWRNFKSATGSEAYDDNKITEFFWYTKDDKFKF</sequence>